<comment type="caution">
    <text evidence="19">The sequence shown here is derived from an EMBL/GenBank/DDBJ whole genome shotgun (WGS) entry which is preliminary data.</text>
</comment>
<name>A0A9N8W822_9GLOM</name>
<protein>
    <recommendedName>
        <fullName evidence="5">JmjC domain-containing histone demethylation protein 1</fullName>
        <ecNumber evidence="4">1.14.11.27</ecNumber>
    </recommendedName>
    <alternativeName>
        <fullName evidence="14">[Histone-H3]-lysine-36 demethylase 1</fullName>
    </alternativeName>
</protein>
<evidence type="ECO:0000256" key="1">
    <source>
        <dbReference type="ARBA" id="ARBA00001954"/>
    </source>
</evidence>
<evidence type="ECO:0000256" key="10">
    <source>
        <dbReference type="ARBA" id="ARBA00023004"/>
    </source>
</evidence>
<dbReference type="PANTHER" id="PTHR23123">
    <property type="entry name" value="PHD/F-BOX CONTAINING PROTEIN"/>
    <property type="match status" value="1"/>
</dbReference>
<dbReference type="SMART" id="SM00558">
    <property type="entry name" value="JmjC"/>
    <property type="match status" value="1"/>
</dbReference>
<dbReference type="Gene3D" id="2.60.120.650">
    <property type="entry name" value="Cupin"/>
    <property type="match status" value="1"/>
</dbReference>
<dbReference type="SUPFAM" id="SSF51197">
    <property type="entry name" value="Clavaminate synthase-like"/>
    <property type="match status" value="1"/>
</dbReference>
<keyword evidence="7 16" id="KW-0863">Zinc-finger</keyword>
<keyword evidence="13" id="KW-0539">Nucleus</keyword>
<keyword evidence="8" id="KW-0862">Zinc</keyword>
<evidence type="ECO:0000256" key="5">
    <source>
        <dbReference type="ARBA" id="ARBA00015153"/>
    </source>
</evidence>
<evidence type="ECO:0000256" key="2">
    <source>
        <dbReference type="ARBA" id="ARBA00004123"/>
    </source>
</evidence>
<evidence type="ECO:0000313" key="20">
    <source>
        <dbReference type="Proteomes" id="UP000789572"/>
    </source>
</evidence>
<keyword evidence="10" id="KW-0408">Iron</keyword>
<dbReference type="InterPro" id="IPR011011">
    <property type="entry name" value="Znf_FYVE_PHD"/>
</dbReference>
<dbReference type="SUPFAM" id="SSF57903">
    <property type="entry name" value="FYVE/PHD zinc finger"/>
    <property type="match status" value="1"/>
</dbReference>
<dbReference type="InterPro" id="IPR019786">
    <property type="entry name" value="Zinc_finger_PHD-type_CS"/>
</dbReference>
<evidence type="ECO:0000256" key="15">
    <source>
        <dbReference type="ARBA" id="ARBA00047915"/>
    </source>
</evidence>
<evidence type="ECO:0000256" key="3">
    <source>
        <dbReference type="ARBA" id="ARBA00008037"/>
    </source>
</evidence>
<evidence type="ECO:0000256" key="14">
    <source>
        <dbReference type="ARBA" id="ARBA00031083"/>
    </source>
</evidence>
<evidence type="ECO:0000256" key="13">
    <source>
        <dbReference type="ARBA" id="ARBA00023242"/>
    </source>
</evidence>
<evidence type="ECO:0000256" key="4">
    <source>
        <dbReference type="ARBA" id="ARBA00013246"/>
    </source>
</evidence>
<dbReference type="CDD" id="cd15517">
    <property type="entry name" value="PHD_TCF19_like"/>
    <property type="match status" value="1"/>
</dbReference>
<evidence type="ECO:0000256" key="6">
    <source>
        <dbReference type="ARBA" id="ARBA00022723"/>
    </source>
</evidence>
<sequence length="509" mass="58480">MTDPIQSSSSSIEVKIEQQPLTCPSCPTGPDAIPVWLRDRTETWIECDNCDIWYHAVCVNVDPTDVERIENYVCSKCAQTTTQTTTWLRTSTREHSRINYADLDNGDMAACTKGERGGNKWKKLLEEKRFTANRFKKMRGSELTLEWVKKNGFDEPIIIEDAEGLDMVMPGADTTVSDIAVAVGLDHPVDVIDVSTQQELQGWTMESWAAFFEDPNRTDTLNVISLEVSDTPFASQIVRPRIVRELDWIENVWPRHLRLTEYPKVQLYCLMSVKDSYTDFHIDFGGTSVFYHIIRGEKNFYFIEPTPKNMKRYESWISSPDQSLNFFADFVKECQIVKLKTGNTMNNRNRLLLRIIPTGWIHAVFTPADSIVIGGNFLHSMGISGQLRTFELERRAHVNIIDEKTDNNKPYGKMKNDAPHSLCSTEIDGLTELTKFLRRQLAKLDKSSGVSSEERKAIRNAMPDNVTDPSQLTRRLQRRLNRVLIQRLEVAKDELEACLVRMKREREED</sequence>
<evidence type="ECO:0000256" key="16">
    <source>
        <dbReference type="PROSITE-ProRule" id="PRU00146"/>
    </source>
</evidence>
<keyword evidence="6" id="KW-0479">Metal-binding</keyword>
<evidence type="ECO:0000259" key="18">
    <source>
        <dbReference type="PROSITE" id="PS51184"/>
    </source>
</evidence>
<evidence type="ECO:0000259" key="17">
    <source>
        <dbReference type="PROSITE" id="PS50016"/>
    </source>
</evidence>
<evidence type="ECO:0000256" key="7">
    <source>
        <dbReference type="ARBA" id="ARBA00022771"/>
    </source>
</evidence>
<evidence type="ECO:0000313" key="19">
    <source>
        <dbReference type="EMBL" id="CAG8476976.1"/>
    </source>
</evidence>
<organism evidence="19 20">
    <name type="scientific">Paraglomus occultum</name>
    <dbReference type="NCBI Taxonomy" id="144539"/>
    <lineage>
        <taxon>Eukaryota</taxon>
        <taxon>Fungi</taxon>
        <taxon>Fungi incertae sedis</taxon>
        <taxon>Mucoromycota</taxon>
        <taxon>Glomeromycotina</taxon>
        <taxon>Glomeromycetes</taxon>
        <taxon>Paraglomerales</taxon>
        <taxon>Paraglomeraceae</taxon>
        <taxon>Paraglomus</taxon>
    </lineage>
</organism>
<dbReference type="OrthoDB" id="5876800at2759"/>
<comment type="catalytic activity">
    <reaction evidence="15">
        <text>N(6),N(6)-dimethyl-L-lysyl(36)-[histone H3] + 2 2-oxoglutarate + 2 O2 = L-lysyl(36)-[histone H3] + 2 formaldehyde + 2 succinate + 2 CO2</text>
        <dbReference type="Rhea" id="RHEA:42032"/>
        <dbReference type="Rhea" id="RHEA-COMP:9785"/>
        <dbReference type="Rhea" id="RHEA-COMP:9787"/>
        <dbReference type="ChEBI" id="CHEBI:15379"/>
        <dbReference type="ChEBI" id="CHEBI:16526"/>
        <dbReference type="ChEBI" id="CHEBI:16810"/>
        <dbReference type="ChEBI" id="CHEBI:16842"/>
        <dbReference type="ChEBI" id="CHEBI:29969"/>
        <dbReference type="ChEBI" id="CHEBI:30031"/>
        <dbReference type="ChEBI" id="CHEBI:61976"/>
        <dbReference type="EC" id="1.14.11.27"/>
    </reaction>
</comment>
<reference evidence="19" key="1">
    <citation type="submission" date="2021-06" db="EMBL/GenBank/DDBJ databases">
        <authorList>
            <person name="Kallberg Y."/>
            <person name="Tangrot J."/>
            <person name="Rosling A."/>
        </authorList>
    </citation>
    <scope>NUCLEOTIDE SEQUENCE</scope>
    <source>
        <strain evidence="19">IA702</strain>
    </source>
</reference>
<dbReference type="PROSITE" id="PS50016">
    <property type="entry name" value="ZF_PHD_2"/>
    <property type="match status" value="1"/>
</dbReference>
<keyword evidence="9" id="KW-0560">Oxidoreductase</keyword>
<dbReference type="EC" id="1.14.11.27" evidence="4"/>
<proteinExistence type="inferred from homology"/>
<dbReference type="Pfam" id="PF00628">
    <property type="entry name" value="PHD"/>
    <property type="match status" value="1"/>
</dbReference>
<dbReference type="GO" id="GO:0008270">
    <property type="term" value="F:zinc ion binding"/>
    <property type="evidence" value="ECO:0007669"/>
    <property type="project" value="UniProtKB-KW"/>
</dbReference>
<keyword evidence="11" id="KW-0805">Transcription regulation</keyword>
<evidence type="ECO:0000256" key="12">
    <source>
        <dbReference type="ARBA" id="ARBA00023163"/>
    </source>
</evidence>
<keyword evidence="12" id="KW-0804">Transcription</keyword>
<accession>A0A9N8W822</accession>
<dbReference type="Pfam" id="PF02373">
    <property type="entry name" value="JmjC"/>
    <property type="match status" value="1"/>
</dbReference>
<evidence type="ECO:0000256" key="9">
    <source>
        <dbReference type="ARBA" id="ARBA00023002"/>
    </source>
</evidence>
<dbReference type="AlphaFoldDB" id="A0A9N8W822"/>
<dbReference type="GO" id="GO:0140680">
    <property type="term" value="F:histone H3K36me/H3K36me2 demethylase activity"/>
    <property type="evidence" value="ECO:0007669"/>
    <property type="project" value="UniProtKB-EC"/>
</dbReference>
<dbReference type="Proteomes" id="UP000789572">
    <property type="component" value="Unassembled WGS sequence"/>
</dbReference>
<evidence type="ECO:0000256" key="11">
    <source>
        <dbReference type="ARBA" id="ARBA00023015"/>
    </source>
</evidence>
<dbReference type="InterPro" id="IPR019787">
    <property type="entry name" value="Znf_PHD-finger"/>
</dbReference>
<dbReference type="InterPro" id="IPR003347">
    <property type="entry name" value="JmjC_dom"/>
</dbReference>
<dbReference type="InterPro" id="IPR001965">
    <property type="entry name" value="Znf_PHD"/>
</dbReference>
<feature type="domain" description="JmjC" evidence="18">
    <location>
        <begin position="215"/>
        <end position="394"/>
    </location>
</feature>
<comment type="similarity">
    <text evidence="3">Belongs to the JHDM1 histone demethylase family.</text>
</comment>
<evidence type="ECO:0000256" key="8">
    <source>
        <dbReference type="ARBA" id="ARBA00022833"/>
    </source>
</evidence>
<dbReference type="EMBL" id="CAJVPJ010000098">
    <property type="protein sequence ID" value="CAG8476976.1"/>
    <property type="molecule type" value="Genomic_DNA"/>
</dbReference>
<dbReference type="PROSITE" id="PS01359">
    <property type="entry name" value="ZF_PHD_1"/>
    <property type="match status" value="1"/>
</dbReference>
<dbReference type="GO" id="GO:0005634">
    <property type="term" value="C:nucleus"/>
    <property type="evidence" value="ECO:0007669"/>
    <property type="project" value="UniProtKB-SubCell"/>
</dbReference>
<keyword evidence="20" id="KW-1185">Reference proteome</keyword>
<gene>
    <name evidence="19" type="ORF">POCULU_LOCUS1338</name>
</gene>
<comment type="cofactor">
    <cofactor evidence="1">
        <name>Fe(2+)</name>
        <dbReference type="ChEBI" id="CHEBI:29033"/>
    </cofactor>
</comment>
<feature type="domain" description="PHD-type" evidence="17">
    <location>
        <begin position="20"/>
        <end position="80"/>
    </location>
</feature>
<dbReference type="SMART" id="SM00249">
    <property type="entry name" value="PHD"/>
    <property type="match status" value="1"/>
</dbReference>
<dbReference type="PROSITE" id="PS51184">
    <property type="entry name" value="JMJC"/>
    <property type="match status" value="1"/>
</dbReference>
<comment type="subcellular location">
    <subcellularLocation>
        <location evidence="2">Nucleus</location>
    </subcellularLocation>
</comment>
<dbReference type="InterPro" id="IPR050690">
    <property type="entry name" value="JHDM1_Histone_Demethylase"/>
</dbReference>